<feature type="region of interest" description="Disordered" evidence="1">
    <location>
        <begin position="126"/>
        <end position="168"/>
    </location>
</feature>
<keyword evidence="3" id="KW-1185">Reference proteome</keyword>
<dbReference type="Proteomes" id="UP000626148">
    <property type="component" value="Unassembled WGS sequence"/>
</dbReference>
<reference evidence="2" key="2">
    <citation type="submission" date="2020-09" db="EMBL/GenBank/DDBJ databases">
        <authorList>
            <person name="Sun Q."/>
            <person name="Kim S."/>
        </authorList>
    </citation>
    <scope>NUCLEOTIDE SEQUENCE</scope>
    <source>
        <strain evidence="2">KCTC 22169</strain>
    </source>
</reference>
<evidence type="ECO:0000313" key="2">
    <source>
        <dbReference type="EMBL" id="GGX58047.1"/>
    </source>
</evidence>
<evidence type="ECO:0000313" key="3">
    <source>
        <dbReference type="Proteomes" id="UP000626148"/>
    </source>
</evidence>
<name>A0A918NCE8_9GAMM</name>
<gene>
    <name evidence="2" type="ORF">GCM10007392_27210</name>
</gene>
<comment type="caution">
    <text evidence="2">The sequence shown here is derived from an EMBL/GenBank/DDBJ whole genome shotgun (WGS) entry which is preliminary data.</text>
</comment>
<organism evidence="2 3">
    <name type="scientific">Saccharospirillum salsuginis</name>
    <dbReference type="NCBI Taxonomy" id="418750"/>
    <lineage>
        <taxon>Bacteria</taxon>
        <taxon>Pseudomonadati</taxon>
        <taxon>Pseudomonadota</taxon>
        <taxon>Gammaproteobacteria</taxon>
        <taxon>Oceanospirillales</taxon>
        <taxon>Saccharospirillaceae</taxon>
        <taxon>Saccharospirillum</taxon>
    </lineage>
</organism>
<evidence type="ECO:0000256" key="1">
    <source>
        <dbReference type="SAM" id="MobiDB-lite"/>
    </source>
</evidence>
<accession>A0A918NCE8</accession>
<dbReference type="EMBL" id="BMXR01000006">
    <property type="protein sequence ID" value="GGX58047.1"/>
    <property type="molecule type" value="Genomic_DNA"/>
</dbReference>
<dbReference type="RefSeq" id="WP_189609548.1">
    <property type="nucleotide sequence ID" value="NZ_BMXR01000006.1"/>
</dbReference>
<reference evidence="2" key="1">
    <citation type="journal article" date="2014" name="Int. J. Syst. Evol. Microbiol.">
        <title>Complete genome sequence of Corynebacterium casei LMG S-19264T (=DSM 44701T), isolated from a smear-ripened cheese.</title>
        <authorList>
            <consortium name="US DOE Joint Genome Institute (JGI-PGF)"/>
            <person name="Walter F."/>
            <person name="Albersmeier A."/>
            <person name="Kalinowski J."/>
            <person name="Ruckert C."/>
        </authorList>
    </citation>
    <scope>NUCLEOTIDE SEQUENCE</scope>
    <source>
        <strain evidence="2">KCTC 22169</strain>
    </source>
</reference>
<sequence length="168" mass="18273">MGNRRIPFHIVFIGVLLLTPFSVVWANTTQKPAAWLNLVSHLEATGPDSASLTVTLTTVLPEAPASIHLQLPAPLNAVDGTEWRGALTERHTTQLHWTLTGPIDFTTPIGINVTLTLPEGDSLDHPFKAEWSNASEKPASRSLAPAPELQSRDGEPLWVVPLNPEAQR</sequence>
<dbReference type="AlphaFoldDB" id="A0A918NCE8"/>
<protein>
    <submittedName>
        <fullName evidence="2">Uncharacterized protein</fullName>
    </submittedName>
</protein>
<proteinExistence type="predicted"/>